<sequence>MGYKIDDSDKDYKIYHREILYAKKSSEYFMILWYVFVIAAISQWCLTPLTSDFYNNKDIDKNNENISLSRSYPNGATIPIEIDTLTKYLLIFLYQSLGILFSAIGMSSCDILLVSLMMYICAHLKYLNSRLIDENNIQSILRSKNPSEKLKEKLKNCVIYHDQILKVHENYLSYSNGAMFAQCIQNIIALCLVSLQASTMHYSPGIDFIVAFTSMIEYSMGISFELFAFCYYGTKLEELGHEVSDSFFFSNWDKLKIDKKCQDIQDKIQNIIKLGIMRAQKPIIITGEYKIYHQEMLDAKKASEYFMIVWFPFTILGVVQWCLTPLTSDFYINKDIDRNNKNMTLLRSYPNGATFPIEIDTLTKYLLMFLFQSLGILFSAIGMSGCDVILISIIMYICAHLRYLNNCLIDENNIQLILKSKNPSEKLKEKLKNCVIFHDQILKVHENYLSYSNGAMFAQCIENIISLCLVSLQASTMHYSPGIDFIVAFTSMIEYSMGIFIELFAFCYYGTKLEELGHEVSDSFFSSNWEKCNDKIQIKIQNILKLGIMRSQKPIIITGGPFYIFNLETFKKLAYMSISNSVVLRQLQTTD</sequence>
<organism evidence="11 12">
    <name type="scientific">Aphidius gifuensis</name>
    <name type="common">Parasitoid wasp</name>
    <dbReference type="NCBI Taxonomy" id="684658"/>
    <lineage>
        <taxon>Eukaryota</taxon>
        <taxon>Metazoa</taxon>
        <taxon>Ecdysozoa</taxon>
        <taxon>Arthropoda</taxon>
        <taxon>Hexapoda</taxon>
        <taxon>Insecta</taxon>
        <taxon>Pterygota</taxon>
        <taxon>Neoptera</taxon>
        <taxon>Endopterygota</taxon>
        <taxon>Hymenoptera</taxon>
        <taxon>Apocrita</taxon>
        <taxon>Ichneumonoidea</taxon>
        <taxon>Braconidae</taxon>
        <taxon>Aphidiinae</taxon>
        <taxon>Aphidius</taxon>
    </lineage>
</organism>
<evidence type="ECO:0000256" key="2">
    <source>
        <dbReference type="ARBA" id="ARBA00022475"/>
    </source>
</evidence>
<evidence type="ECO:0000256" key="4">
    <source>
        <dbReference type="ARBA" id="ARBA00022692"/>
    </source>
</evidence>
<keyword evidence="9" id="KW-0807">Transducer</keyword>
<dbReference type="GO" id="GO:0005886">
    <property type="term" value="C:plasma membrane"/>
    <property type="evidence" value="ECO:0007669"/>
    <property type="project" value="UniProtKB-SubCell"/>
</dbReference>
<accession>A0A835CLD9</accession>
<dbReference type="EMBL" id="JACMRX010000005">
    <property type="protein sequence ID" value="KAF7988679.1"/>
    <property type="molecule type" value="Genomic_DNA"/>
</dbReference>
<evidence type="ECO:0000313" key="12">
    <source>
        <dbReference type="Proteomes" id="UP000639338"/>
    </source>
</evidence>
<keyword evidence="2" id="KW-1003">Cell membrane</keyword>
<evidence type="ECO:0000256" key="10">
    <source>
        <dbReference type="SAM" id="Phobius"/>
    </source>
</evidence>
<dbReference type="PANTHER" id="PTHR21137:SF35">
    <property type="entry name" value="ODORANT RECEPTOR 19A-RELATED"/>
    <property type="match status" value="1"/>
</dbReference>
<keyword evidence="12" id="KW-1185">Reference proteome</keyword>
<keyword evidence="6 10" id="KW-1133">Transmembrane helix</keyword>
<feature type="transmembrane region" description="Helical" evidence="10">
    <location>
        <begin position="28"/>
        <end position="49"/>
    </location>
</feature>
<evidence type="ECO:0000256" key="7">
    <source>
        <dbReference type="ARBA" id="ARBA00023136"/>
    </source>
</evidence>
<dbReference type="AlphaFoldDB" id="A0A835CLD9"/>
<keyword evidence="8" id="KW-0675">Receptor</keyword>
<proteinExistence type="predicted"/>
<feature type="transmembrane region" description="Helical" evidence="10">
    <location>
        <begin position="97"/>
        <end position="122"/>
    </location>
</feature>
<comment type="caution">
    <text evidence="11">The sequence shown here is derived from an EMBL/GenBank/DDBJ whole genome shotgun (WGS) entry which is preliminary data.</text>
</comment>
<evidence type="ECO:0000256" key="6">
    <source>
        <dbReference type="ARBA" id="ARBA00022989"/>
    </source>
</evidence>
<dbReference type="GO" id="GO:0007165">
    <property type="term" value="P:signal transduction"/>
    <property type="evidence" value="ECO:0007669"/>
    <property type="project" value="UniProtKB-KW"/>
</dbReference>
<keyword evidence="7 10" id="KW-0472">Membrane</keyword>
<feature type="transmembrane region" description="Helical" evidence="10">
    <location>
        <begin position="365"/>
        <end position="398"/>
    </location>
</feature>
<reference evidence="11 12" key="1">
    <citation type="submission" date="2020-08" db="EMBL/GenBank/DDBJ databases">
        <title>Aphidius gifuensis genome sequencing and assembly.</title>
        <authorList>
            <person name="Du Z."/>
        </authorList>
    </citation>
    <scope>NUCLEOTIDE SEQUENCE [LARGE SCALE GENOMIC DNA]</scope>
    <source>
        <strain evidence="11">YNYX2018</strain>
        <tissue evidence="11">Adults</tissue>
    </source>
</reference>
<evidence type="ECO:0000256" key="9">
    <source>
        <dbReference type="ARBA" id="ARBA00023224"/>
    </source>
</evidence>
<gene>
    <name evidence="11" type="ORF">HCN44_001252</name>
</gene>
<dbReference type="Proteomes" id="UP000639338">
    <property type="component" value="Unassembled WGS sequence"/>
</dbReference>
<dbReference type="GO" id="GO:0004984">
    <property type="term" value="F:olfactory receptor activity"/>
    <property type="evidence" value="ECO:0007669"/>
    <property type="project" value="InterPro"/>
</dbReference>
<comment type="subcellular location">
    <subcellularLocation>
        <location evidence="1">Cell membrane</location>
        <topology evidence="1">Multi-pass membrane protein</topology>
    </subcellularLocation>
</comment>
<feature type="transmembrane region" description="Helical" evidence="10">
    <location>
        <begin position="305"/>
        <end position="326"/>
    </location>
</feature>
<dbReference type="InterPro" id="IPR004117">
    <property type="entry name" value="7tm6_olfct_rcpt"/>
</dbReference>
<protein>
    <recommendedName>
        <fullName evidence="13">Odorant receptor</fullName>
    </recommendedName>
</protein>
<evidence type="ECO:0000256" key="8">
    <source>
        <dbReference type="ARBA" id="ARBA00023170"/>
    </source>
</evidence>
<keyword evidence="3" id="KW-0716">Sensory transduction</keyword>
<name>A0A835CLD9_APHGI</name>
<evidence type="ECO:0000313" key="11">
    <source>
        <dbReference type="EMBL" id="KAF7988679.1"/>
    </source>
</evidence>
<evidence type="ECO:0000256" key="3">
    <source>
        <dbReference type="ARBA" id="ARBA00022606"/>
    </source>
</evidence>
<dbReference type="Pfam" id="PF02949">
    <property type="entry name" value="7tm_6"/>
    <property type="match status" value="2"/>
</dbReference>
<dbReference type="GO" id="GO:0005549">
    <property type="term" value="F:odorant binding"/>
    <property type="evidence" value="ECO:0007669"/>
    <property type="project" value="InterPro"/>
</dbReference>
<evidence type="ECO:0000256" key="5">
    <source>
        <dbReference type="ARBA" id="ARBA00022725"/>
    </source>
</evidence>
<evidence type="ECO:0000256" key="1">
    <source>
        <dbReference type="ARBA" id="ARBA00004651"/>
    </source>
</evidence>
<dbReference type="OrthoDB" id="7677057at2759"/>
<dbReference type="PANTHER" id="PTHR21137">
    <property type="entry name" value="ODORANT RECEPTOR"/>
    <property type="match status" value="1"/>
</dbReference>
<evidence type="ECO:0008006" key="13">
    <source>
        <dbReference type="Google" id="ProtNLM"/>
    </source>
</evidence>
<keyword evidence="4 10" id="KW-0812">Transmembrane</keyword>
<keyword evidence="5" id="KW-0552">Olfaction</keyword>